<reference evidence="2 3" key="1">
    <citation type="submission" date="2019-07" db="EMBL/GenBank/DDBJ databases">
        <title>Genomes of Cafeteria roenbergensis.</title>
        <authorList>
            <person name="Fischer M.G."/>
            <person name="Hackl T."/>
            <person name="Roman M."/>
        </authorList>
    </citation>
    <scope>NUCLEOTIDE SEQUENCE [LARGE SCALE GENOMIC DNA]</scope>
    <source>
        <strain evidence="2 3">RCC970-E3</strain>
    </source>
</reference>
<dbReference type="AlphaFoldDB" id="A0A5A8BZV4"/>
<sequence length="193" mass="20215">MFATAASARRGQLELVRLETGQRRATALTYARTNATKAIGALAKVLHGSATTNFGVELPGLSKTPSAATDQLLSVLMYDSCIVLPESGTIRDHCDSLHAEYGLRGLLSFTTAMLDDSVQMRDAFDEANATDMRTQAELGGLERDRSALYSVMLSLPEDVILDPAVTEAVIDSGGADGPEPGGQGAGEPGQVSA</sequence>
<proteinExistence type="predicted"/>
<evidence type="ECO:0000256" key="1">
    <source>
        <dbReference type="SAM" id="MobiDB-lite"/>
    </source>
</evidence>
<dbReference type="EMBL" id="VLTL01000348">
    <property type="protein sequence ID" value="KAA0145819.1"/>
    <property type="molecule type" value="Genomic_DNA"/>
</dbReference>
<accession>A0A5A8BZV4</accession>
<feature type="compositionally biased region" description="Gly residues" evidence="1">
    <location>
        <begin position="174"/>
        <end position="187"/>
    </location>
</feature>
<evidence type="ECO:0000313" key="3">
    <source>
        <dbReference type="Proteomes" id="UP000324907"/>
    </source>
</evidence>
<gene>
    <name evidence="2" type="ORF">FNF28_07790</name>
</gene>
<protein>
    <submittedName>
        <fullName evidence="2">Uncharacterized protein</fullName>
    </submittedName>
</protein>
<evidence type="ECO:0000313" key="2">
    <source>
        <dbReference type="EMBL" id="KAA0145819.1"/>
    </source>
</evidence>
<organism evidence="2 3">
    <name type="scientific">Cafeteria roenbergensis</name>
    <name type="common">Marine flagellate</name>
    <dbReference type="NCBI Taxonomy" id="33653"/>
    <lineage>
        <taxon>Eukaryota</taxon>
        <taxon>Sar</taxon>
        <taxon>Stramenopiles</taxon>
        <taxon>Bigyra</taxon>
        <taxon>Opalozoa</taxon>
        <taxon>Bicosoecida</taxon>
        <taxon>Cafeteriaceae</taxon>
        <taxon>Cafeteria</taxon>
    </lineage>
</organism>
<dbReference type="Proteomes" id="UP000324907">
    <property type="component" value="Unassembled WGS sequence"/>
</dbReference>
<name>A0A5A8BZV4_CAFRO</name>
<feature type="region of interest" description="Disordered" evidence="1">
    <location>
        <begin position="170"/>
        <end position="193"/>
    </location>
</feature>
<comment type="caution">
    <text evidence="2">The sequence shown here is derived from an EMBL/GenBank/DDBJ whole genome shotgun (WGS) entry which is preliminary data.</text>
</comment>